<gene>
    <name evidence="3" type="ORF">VNO80_28471</name>
</gene>
<evidence type="ECO:0000259" key="2">
    <source>
        <dbReference type="Pfam" id="PF05627"/>
    </source>
</evidence>
<dbReference type="PANTHER" id="PTHR33882:SF11">
    <property type="entry name" value="RPM1-INTERACTING PROTEIN 4 (RIN4) FAMILY PROTEIN"/>
    <property type="match status" value="1"/>
</dbReference>
<dbReference type="EMBL" id="JAYMYR010000011">
    <property type="protein sequence ID" value="KAK7331733.1"/>
    <property type="molecule type" value="Genomic_DNA"/>
</dbReference>
<feature type="domain" description="RIN4 pathogenic type III effector avirulence factor Avr cleavage site" evidence="2">
    <location>
        <begin position="2"/>
        <end position="31"/>
    </location>
</feature>
<dbReference type="InterPro" id="IPR008700">
    <property type="entry name" value="TypeIII_avirulence_cleave"/>
</dbReference>
<evidence type="ECO:0000313" key="3">
    <source>
        <dbReference type="EMBL" id="KAK7331733.1"/>
    </source>
</evidence>
<organism evidence="3 4">
    <name type="scientific">Phaseolus coccineus</name>
    <name type="common">Scarlet runner bean</name>
    <name type="synonym">Phaseolus multiflorus</name>
    <dbReference type="NCBI Taxonomy" id="3886"/>
    <lineage>
        <taxon>Eukaryota</taxon>
        <taxon>Viridiplantae</taxon>
        <taxon>Streptophyta</taxon>
        <taxon>Embryophyta</taxon>
        <taxon>Tracheophyta</taxon>
        <taxon>Spermatophyta</taxon>
        <taxon>Magnoliopsida</taxon>
        <taxon>eudicotyledons</taxon>
        <taxon>Gunneridae</taxon>
        <taxon>Pentapetalae</taxon>
        <taxon>rosids</taxon>
        <taxon>fabids</taxon>
        <taxon>Fabales</taxon>
        <taxon>Fabaceae</taxon>
        <taxon>Papilionoideae</taxon>
        <taxon>50 kb inversion clade</taxon>
        <taxon>NPAAA clade</taxon>
        <taxon>indigoferoid/millettioid clade</taxon>
        <taxon>Phaseoleae</taxon>
        <taxon>Phaseolus</taxon>
    </lineage>
</organism>
<evidence type="ECO:0000313" key="4">
    <source>
        <dbReference type="Proteomes" id="UP001374584"/>
    </source>
</evidence>
<comment type="caution">
    <text evidence="3">The sequence shown here is derived from an EMBL/GenBank/DDBJ whole genome shotgun (WGS) entry which is preliminary data.</text>
</comment>
<name>A0AAN9LE95_PHACN</name>
<evidence type="ECO:0000256" key="1">
    <source>
        <dbReference type="SAM" id="MobiDB-lite"/>
    </source>
</evidence>
<dbReference type="Proteomes" id="UP001374584">
    <property type="component" value="Unassembled WGS sequence"/>
</dbReference>
<protein>
    <recommendedName>
        <fullName evidence="2">RIN4 pathogenic type III effector avirulence factor Avr cleavage site domain-containing protein</fullName>
    </recommendedName>
</protein>
<feature type="compositionally biased region" description="Basic residues" evidence="1">
    <location>
        <begin position="57"/>
        <end position="73"/>
    </location>
</feature>
<accession>A0AAN9LE95</accession>
<proteinExistence type="predicted"/>
<dbReference type="AlphaFoldDB" id="A0AAN9LE95"/>
<sequence>MSVPQFGGWDQSAPGATDYSMVFTQARANKKHQKTNITEIRPVILENEGGFSNSNHGRAHHHGHGRGHGHTHAHGHEDPSVMGKRKMLTYINCCIKPRASFFTFQTGLWQNHGTHAVGPSGCLPVLDIIDNEKQNQVLEMIHHGTKKTRETREFGELKRGERMSNGGPCRAPLPPHVLEMSLRSLKMEDGKWKMEDRCLNYVS</sequence>
<dbReference type="PANTHER" id="PTHR33882">
    <property type="entry name" value="PATHOGENIC TYPE III EFFECTOR AVIRULENCE FACTOR AVR AVRRPT-CLEAVAGE: CLEAVAGE SITE PROTEIN"/>
    <property type="match status" value="1"/>
</dbReference>
<keyword evidence="4" id="KW-1185">Reference proteome</keyword>
<reference evidence="3 4" key="1">
    <citation type="submission" date="2024-01" db="EMBL/GenBank/DDBJ databases">
        <title>The genomes of 5 underutilized Papilionoideae crops provide insights into root nodulation and disease resistanc.</title>
        <authorList>
            <person name="Jiang F."/>
        </authorList>
    </citation>
    <scope>NUCLEOTIDE SEQUENCE [LARGE SCALE GENOMIC DNA]</scope>
    <source>
        <strain evidence="3">JINMINGXINNONG_FW02</strain>
        <tissue evidence="3">Leaves</tissue>
    </source>
</reference>
<feature type="region of interest" description="Disordered" evidence="1">
    <location>
        <begin position="47"/>
        <end position="80"/>
    </location>
</feature>
<dbReference type="Pfam" id="PF05627">
    <property type="entry name" value="AvrRpt-cleavage"/>
    <property type="match status" value="1"/>
</dbReference>